<keyword evidence="1" id="KW-1133">Transmembrane helix</keyword>
<sequence>MRILVTIASVVSLILCLGAMAFLAVGKNQIAFAFLIIGLVIMIINMFFSRRINKPR</sequence>
<dbReference type="RefSeq" id="WP_008856498.1">
    <property type="nucleotide sequence ID" value="NZ_JH591034.1"/>
</dbReference>
<keyword evidence="1" id="KW-0812">Transmembrane</keyword>
<evidence type="ECO:0000313" key="2">
    <source>
        <dbReference type="EMBL" id="EHO51772.1"/>
    </source>
</evidence>
<gene>
    <name evidence="2" type="ORF">HMPREF9104_01323</name>
</gene>
<evidence type="ECO:0000313" key="3">
    <source>
        <dbReference type="Proteomes" id="UP000005025"/>
    </source>
</evidence>
<dbReference type="EMBL" id="AGRJ01000129">
    <property type="protein sequence ID" value="EHO51772.1"/>
    <property type="molecule type" value="Genomic_DNA"/>
</dbReference>
<reference evidence="2 3" key="1">
    <citation type="submission" date="2011-09" db="EMBL/GenBank/DDBJ databases">
        <authorList>
            <person name="Weinstock G."/>
            <person name="Sodergren E."/>
            <person name="Clifton S."/>
            <person name="Fulton L."/>
            <person name="Fulton B."/>
            <person name="Courtney L."/>
            <person name="Fronick C."/>
            <person name="Harrison M."/>
            <person name="Strong C."/>
            <person name="Farmer C."/>
            <person name="Delahaunty K."/>
            <person name="Markovic C."/>
            <person name="Hall O."/>
            <person name="Minx P."/>
            <person name="Tomlinson C."/>
            <person name="Mitreva M."/>
            <person name="Hou S."/>
            <person name="Chen J."/>
            <person name="Wollam A."/>
            <person name="Pepin K.H."/>
            <person name="Johnson M."/>
            <person name="Bhonagiri V."/>
            <person name="Zhang X."/>
            <person name="Suruliraj S."/>
            <person name="Warren W."/>
            <person name="Chinwalla A."/>
            <person name="Mardis E.R."/>
            <person name="Wilson R.K."/>
        </authorList>
    </citation>
    <scope>NUCLEOTIDE SEQUENCE [LARGE SCALE GENOMIC DNA]</scope>
    <source>
        <strain evidence="2 3">F0435</strain>
    </source>
</reference>
<accession>H1LFE7</accession>
<dbReference type="Proteomes" id="UP000005025">
    <property type="component" value="Unassembled WGS sequence"/>
</dbReference>
<protein>
    <submittedName>
        <fullName evidence="2">Uncharacterized protein</fullName>
    </submittedName>
</protein>
<proteinExistence type="predicted"/>
<dbReference type="PATRIC" id="fig|797516.3.peg.1180"/>
<feature type="transmembrane region" description="Helical" evidence="1">
    <location>
        <begin position="31"/>
        <end position="48"/>
    </location>
</feature>
<name>H1LFE7_9LACO</name>
<organism evidence="2 3">
    <name type="scientific">Lentilactobacillus kisonensis F0435</name>
    <dbReference type="NCBI Taxonomy" id="797516"/>
    <lineage>
        <taxon>Bacteria</taxon>
        <taxon>Bacillati</taxon>
        <taxon>Bacillota</taxon>
        <taxon>Bacilli</taxon>
        <taxon>Lactobacillales</taxon>
        <taxon>Lactobacillaceae</taxon>
        <taxon>Lentilactobacillus</taxon>
    </lineage>
</organism>
<dbReference type="HOGENOM" id="CLU_3008627_0_0_9"/>
<dbReference type="OrthoDB" id="9917171at2"/>
<keyword evidence="1" id="KW-0472">Membrane</keyword>
<dbReference type="AlphaFoldDB" id="H1LFE7"/>
<comment type="caution">
    <text evidence="2">The sequence shown here is derived from an EMBL/GenBank/DDBJ whole genome shotgun (WGS) entry which is preliminary data.</text>
</comment>
<evidence type="ECO:0000256" key="1">
    <source>
        <dbReference type="SAM" id="Phobius"/>
    </source>
</evidence>